<comment type="similarity">
    <text evidence="2">Belongs to the eukaryotic/archaeal RNase P protein component 3 family.</text>
</comment>
<evidence type="ECO:0000256" key="4">
    <source>
        <dbReference type="SAM" id="MobiDB-lite"/>
    </source>
</evidence>
<dbReference type="RefSeq" id="XP_028475606.1">
    <property type="nucleotide sequence ID" value="XM_028623632.1"/>
</dbReference>
<dbReference type="Gene3D" id="3.20.20.140">
    <property type="entry name" value="Metal-dependent hydrolases"/>
    <property type="match status" value="1"/>
</dbReference>
<dbReference type="Pfam" id="PF01876">
    <property type="entry name" value="RNase_P_p30"/>
    <property type="match status" value="1"/>
</dbReference>
<reference evidence="5 6" key="1">
    <citation type="submission" date="2018-11" db="EMBL/GenBank/DDBJ databases">
        <title>Genome sequence of Apiotrichum porosum DSM 27194.</title>
        <authorList>
            <person name="Aliyu H."/>
            <person name="Gorte O."/>
            <person name="Ochsenreither K."/>
        </authorList>
    </citation>
    <scope>NUCLEOTIDE SEQUENCE [LARGE SCALE GENOMIC DNA]</scope>
    <source>
        <strain evidence="5 6">DSM 27194</strain>
    </source>
</reference>
<dbReference type="InterPro" id="IPR002738">
    <property type="entry name" value="RNase_P_p30"/>
</dbReference>
<dbReference type="InterPro" id="IPR016195">
    <property type="entry name" value="Pol/histidinol_Pase-like"/>
</dbReference>
<evidence type="ECO:0000256" key="3">
    <source>
        <dbReference type="ARBA" id="ARBA00022694"/>
    </source>
</evidence>
<dbReference type="OrthoDB" id="17948at2759"/>
<dbReference type="PANTHER" id="PTHR13031">
    <property type="entry name" value="RIBONUCLEASE P SUBUNIT P30"/>
    <property type="match status" value="1"/>
</dbReference>
<evidence type="ECO:0008006" key="7">
    <source>
        <dbReference type="Google" id="ProtNLM"/>
    </source>
</evidence>
<sequence length="356" mass="38133">MYYDLFVPFPVPDAPATTKKSKGKAKAAPVEAGPAPTDCWAGLSSTERAEVARTVALEGHSHTVTSPQSTNVIACPFGSPEARLLPYADLDPRFANTSSASSSTQPTLVQIARYHMRLDDGKAHPITAGNTAALRNYDILSAYVGSDKALQLACTDLSNPGPNQISIITVPLHERPYHFRLNRKQIRQAQRNGVVFEILYSAGLFPSRSVPPDVARKYRQNFLSNARELVRVTNGRGIIFSSGPGGSPEGLRGPMDIVNLATILGVPANFAKEAVSNTPKMVLLRAQARRTYKAVLSAPRIVPPPGAEVEIEAEAVKTGADGDVEMATVDAVTAKPVKRTSDADGPAKKKKKVKSK</sequence>
<dbReference type="PANTHER" id="PTHR13031:SF0">
    <property type="entry name" value="RIBONUCLEASE P PROTEIN SUBUNIT P30"/>
    <property type="match status" value="1"/>
</dbReference>
<accession>A0A427XPY3</accession>
<protein>
    <recommendedName>
        <fullName evidence="7">RNase P subunit p30</fullName>
    </recommendedName>
</protein>
<proteinExistence type="inferred from homology"/>
<gene>
    <name evidence="5" type="ORF">EHS24_008314</name>
</gene>
<dbReference type="GO" id="GO:0003723">
    <property type="term" value="F:RNA binding"/>
    <property type="evidence" value="ECO:0007669"/>
    <property type="project" value="TreeGrafter"/>
</dbReference>
<dbReference type="GO" id="GO:0008033">
    <property type="term" value="P:tRNA processing"/>
    <property type="evidence" value="ECO:0007669"/>
    <property type="project" value="UniProtKB-KW"/>
</dbReference>
<dbReference type="STRING" id="105984.A0A427XPY3"/>
<dbReference type="AlphaFoldDB" id="A0A427XPY3"/>
<comment type="caution">
    <text evidence="5">The sequence shown here is derived from an EMBL/GenBank/DDBJ whole genome shotgun (WGS) entry which is preliminary data.</text>
</comment>
<evidence type="ECO:0000256" key="2">
    <source>
        <dbReference type="ARBA" id="ARBA00007331"/>
    </source>
</evidence>
<dbReference type="GO" id="GO:0005655">
    <property type="term" value="C:nucleolar ribonuclease P complex"/>
    <property type="evidence" value="ECO:0007669"/>
    <property type="project" value="TreeGrafter"/>
</dbReference>
<evidence type="ECO:0000313" key="5">
    <source>
        <dbReference type="EMBL" id="RSH80887.1"/>
    </source>
</evidence>
<dbReference type="SUPFAM" id="SSF89550">
    <property type="entry name" value="PHP domain-like"/>
    <property type="match status" value="1"/>
</dbReference>
<dbReference type="Proteomes" id="UP000279236">
    <property type="component" value="Unassembled WGS sequence"/>
</dbReference>
<comment type="subcellular location">
    <subcellularLocation>
        <location evidence="1">Nucleus</location>
    </subcellularLocation>
</comment>
<keyword evidence="3" id="KW-0819">tRNA processing</keyword>
<dbReference type="EMBL" id="RSCE01000007">
    <property type="protein sequence ID" value="RSH80887.1"/>
    <property type="molecule type" value="Genomic_DNA"/>
</dbReference>
<organism evidence="5 6">
    <name type="scientific">Apiotrichum porosum</name>
    <dbReference type="NCBI Taxonomy" id="105984"/>
    <lineage>
        <taxon>Eukaryota</taxon>
        <taxon>Fungi</taxon>
        <taxon>Dikarya</taxon>
        <taxon>Basidiomycota</taxon>
        <taxon>Agaricomycotina</taxon>
        <taxon>Tremellomycetes</taxon>
        <taxon>Trichosporonales</taxon>
        <taxon>Trichosporonaceae</taxon>
        <taxon>Apiotrichum</taxon>
    </lineage>
</organism>
<evidence type="ECO:0000256" key="1">
    <source>
        <dbReference type="ARBA" id="ARBA00004123"/>
    </source>
</evidence>
<keyword evidence="6" id="KW-1185">Reference proteome</keyword>
<feature type="region of interest" description="Disordered" evidence="4">
    <location>
        <begin position="331"/>
        <end position="356"/>
    </location>
</feature>
<evidence type="ECO:0000313" key="6">
    <source>
        <dbReference type="Proteomes" id="UP000279236"/>
    </source>
</evidence>
<name>A0A427XPY3_9TREE</name>
<dbReference type="GeneID" id="39592857"/>